<sequence length="81" mass="9241">MNKNGLKTDLKIMKSAKLVNRFFRQRADLKLMILLIRLLSAMIPDPEDRKPMYHDDAVEVSRIPATVSSYHSVKSGIGTRI</sequence>
<dbReference type="AlphaFoldDB" id="A0A2G6E4M6"/>
<name>A0A2G6E4M6_9BACT</name>
<dbReference type="EMBL" id="PDPS01000029">
    <property type="protein sequence ID" value="PID57019.1"/>
    <property type="molecule type" value="Genomic_DNA"/>
</dbReference>
<protein>
    <submittedName>
        <fullName evidence="1">Uncharacterized protein</fullName>
    </submittedName>
</protein>
<organism evidence="1 2">
    <name type="scientific">candidate division KSB3 bacterium</name>
    <dbReference type="NCBI Taxonomy" id="2044937"/>
    <lineage>
        <taxon>Bacteria</taxon>
        <taxon>candidate division KSB3</taxon>
    </lineage>
</organism>
<accession>A0A2G6E4M6</accession>
<gene>
    <name evidence="1" type="ORF">CSB45_08830</name>
</gene>
<evidence type="ECO:0000313" key="1">
    <source>
        <dbReference type="EMBL" id="PID57019.1"/>
    </source>
</evidence>
<reference evidence="1 2" key="1">
    <citation type="submission" date="2017-10" db="EMBL/GenBank/DDBJ databases">
        <title>Novel microbial diversity and functional potential in the marine mammal oral microbiome.</title>
        <authorList>
            <person name="Dudek N.K."/>
            <person name="Sun C.L."/>
            <person name="Burstein D."/>
            <person name="Kantor R.S."/>
            <person name="Aliaga Goltsman D.S."/>
            <person name="Bik E.M."/>
            <person name="Thomas B.C."/>
            <person name="Banfield J.F."/>
            <person name="Relman D.A."/>
        </authorList>
    </citation>
    <scope>NUCLEOTIDE SEQUENCE [LARGE SCALE GENOMIC DNA]</scope>
    <source>
        <strain evidence="1">DOLZORAL124_49_17</strain>
    </source>
</reference>
<comment type="caution">
    <text evidence="1">The sequence shown here is derived from an EMBL/GenBank/DDBJ whole genome shotgun (WGS) entry which is preliminary data.</text>
</comment>
<evidence type="ECO:0000313" key="2">
    <source>
        <dbReference type="Proteomes" id="UP000229740"/>
    </source>
</evidence>
<proteinExistence type="predicted"/>
<dbReference type="Proteomes" id="UP000229740">
    <property type="component" value="Unassembled WGS sequence"/>
</dbReference>